<evidence type="ECO:0000256" key="1">
    <source>
        <dbReference type="ARBA" id="ARBA00004370"/>
    </source>
</evidence>
<evidence type="ECO:0000313" key="8">
    <source>
        <dbReference type="Proteomes" id="UP000192578"/>
    </source>
</evidence>
<comment type="caution">
    <text evidence="7">The sequence shown here is derived from an EMBL/GenBank/DDBJ whole genome shotgun (WGS) entry which is preliminary data.</text>
</comment>
<dbReference type="InterPro" id="IPR017452">
    <property type="entry name" value="GPCR_Rhodpsn_7TM"/>
</dbReference>
<dbReference type="Proteomes" id="UP000192578">
    <property type="component" value="Unassembled WGS sequence"/>
</dbReference>
<keyword evidence="4 5" id="KW-0472">Membrane</keyword>
<feature type="transmembrane region" description="Helical" evidence="5">
    <location>
        <begin position="86"/>
        <end position="113"/>
    </location>
</feature>
<keyword evidence="3 5" id="KW-1133">Transmembrane helix</keyword>
<protein>
    <recommendedName>
        <fullName evidence="6">G-protein coupled receptors family 1 profile domain-containing protein</fullName>
    </recommendedName>
</protein>
<dbReference type="Gene3D" id="1.20.1070.10">
    <property type="entry name" value="Rhodopsin 7-helix transmembrane proteins"/>
    <property type="match status" value="1"/>
</dbReference>
<dbReference type="AlphaFoldDB" id="A0A9X6NEH3"/>
<feature type="transmembrane region" description="Helical" evidence="5">
    <location>
        <begin position="53"/>
        <end position="74"/>
    </location>
</feature>
<dbReference type="PROSITE" id="PS50262">
    <property type="entry name" value="G_PROTEIN_RECEP_F1_2"/>
    <property type="match status" value="1"/>
</dbReference>
<keyword evidence="2 5" id="KW-0812">Transmembrane</keyword>
<proteinExistence type="predicted"/>
<feature type="domain" description="G-protein coupled receptors family 1 profile" evidence="6">
    <location>
        <begin position="35"/>
        <end position="169"/>
    </location>
</feature>
<dbReference type="PROSITE" id="PS00237">
    <property type="entry name" value="G_PROTEIN_RECEP_F1_1"/>
    <property type="match status" value="1"/>
</dbReference>
<dbReference type="SUPFAM" id="SSF81321">
    <property type="entry name" value="Family A G protein-coupled receptor-like"/>
    <property type="match status" value="1"/>
</dbReference>
<evidence type="ECO:0000259" key="6">
    <source>
        <dbReference type="PROSITE" id="PS50262"/>
    </source>
</evidence>
<evidence type="ECO:0000256" key="2">
    <source>
        <dbReference type="ARBA" id="ARBA00022692"/>
    </source>
</evidence>
<dbReference type="GO" id="GO:0004930">
    <property type="term" value="F:G protein-coupled receptor activity"/>
    <property type="evidence" value="ECO:0007669"/>
    <property type="project" value="InterPro"/>
</dbReference>
<keyword evidence="8" id="KW-1185">Reference proteome</keyword>
<reference evidence="8" key="1">
    <citation type="submission" date="2017-01" db="EMBL/GenBank/DDBJ databases">
        <title>Comparative genomics of anhydrobiosis in the tardigrade Hypsibius dujardini.</title>
        <authorList>
            <person name="Yoshida Y."/>
            <person name="Koutsovoulos G."/>
            <person name="Laetsch D."/>
            <person name="Stevens L."/>
            <person name="Kumar S."/>
            <person name="Horikawa D."/>
            <person name="Ishino K."/>
            <person name="Komine S."/>
            <person name="Tomita M."/>
            <person name="Blaxter M."/>
            <person name="Arakawa K."/>
        </authorList>
    </citation>
    <scope>NUCLEOTIDE SEQUENCE [LARGE SCALE GENOMIC DNA]</scope>
    <source>
        <strain evidence="8">Z151</strain>
    </source>
</reference>
<gene>
    <name evidence="7" type="ORF">BV898_16877</name>
</gene>
<dbReference type="GO" id="GO:0016020">
    <property type="term" value="C:membrane"/>
    <property type="evidence" value="ECO:0007669"/>
    <property type="project" value="UniProtKB-SubCell"/>
</dbReference>
<accession>A0A9X6NEH3</accession>
<comment type="subcellular location">
    <subcellularLocation>
        <location evidence="1">Membrane</location>
    </subcellularLocation>
</comment>
<evidence type="ECO:0000256" key="3">
    <source>
        <dbReference type="ARBA" id="ARBA00022989"/>
    </source>
</evidence>
<evidence type="ECO:0000256" key="4">
    <source>
        <dbReference type="ARBA" id="ARBA00023136"/>
    </source>
</evidence>
<feature type="transmembrane region" description="Helical" evidence="5">
    <location>
        <begin position="21"/>
        <end position="46"/>
    </location>
</feature>
<evidence type="ECO:0000256" key="5">
    <source>
        <dbReference type="SAM" id="Phobius"/>
    </source>
</evidence>
<evidence type="ECO:0000313" key="7">
    <source>
        <dbReference type="EMBL" id="OWA52420.1"/>
    </source>
</evidence>
<dbReference type="InterPro" id="IPR000276">
    <property type="entry name" value="GPCR_Rhodpsn"/>
</dbReference>
<feature type="transmembrane region" description="Helical" evidence="5">
    <location>
        <begin position="134"/>
        <end position="155"/>
    </location>
</feature>
<name>A0A9X6NEH3_HYPEX</name>
<sequence length="169" mass="19151">MRNTTNLVPCPPMKPTEWMEIQLPTIAISSTMITAQVFNLIIFVLWRNKEPYIFFHICLAVASLLAGLSVASSIPLRFVARTPVNIFVNIFLGIAVLFYANSASILANFAISLDRWLSVEFAIWYRTTISQKKILFVGIFSSFVLPLVLAVPRFVVYWENMIWTPCTGI</sequence>
<dbReference type="EMBL" id="MTYJ01000267">
    <property type="protein sequence ID" value="OWA52420.1"/>
    <property type="molecule type" value="Genomic_DNA"/>
</dbReference>
<organism evidence="7 8">
    <name type="scientific">Hypsibius exemplaris</name>
    <name type="common">Freshwater tardigrade</name>
    <dbReference type="NCBI Taxonomy" id="2072580"/>
    <lineage>
        <taxon>Eukaryota</taxon>
        <taxon>Metazoa</taxon>
        <taxon>Ecdysozoa</taxon>
        <taxon>Tardigrada</taxon>
        <taxon>Eutardigrada</taxon>
        <taxon>Parachela</taxon>
        <taxon>Hypsibioidea</taxon>
        <taxon>Hypsibiidae</taxon>
        <taxon>Hypsibius</taxon>
    </lineage>
</organism>